<evidence type="ECO:0000313" key="3">
    <source>
        <dbReference type="EMBL" id="CEK64851.1"/>
    </source>
</evidence>
<evidence type="ECO:0000259" key="2">
    <source>
        <dbReference type="Pfam" id="PF04666"/>
    </source>
</evidence>
<keyword evidence="1" id="KW-0175">Coiled coil</keyword>
<feature type="domain" description="MGAT4 conserved region" evidence="2">
    <location>
        <begin position="94"/>
        <end position="187"/>
    </location>
</feature>
<name>A0A0B6ZA79_9EUPU</name>
<dbReference type="PANTHER" id="PTHR12062">
    <property type="entry name" value="N-ACETYLGLUCOSAMINYLTRANSFERASE VI"/>
    <property type="match status" value="1"/>
</dbReference>
<feature type="non-terminal residue" evidence="3">
    <location>
        <position position="187"/>
    </location>
</feature>
<dbReference type="InterPro" id="IPR006759">
    <property type="entry name" value="Glyco_transf_54"/>
</dbReference>
<gene>
    <name evidence="3" type="primary">ORF53127</name>
</gene>
<feature type="coiled-coil region" evidence="1">
    <location>
        <begin position="37"/>
        <end position="64"/>
    </location>
</feature>
<reference evidence="3" key="1">
    <citation type="submission" date="2014-12" db="EMBL/GenBank/DDBJ databases">
        <title>Insight into the proteome of Arion vulgaris.</title>
        <authorList>
            <person name="Aradska J."/>
            <person name="Bulat T."/>
            <person name="Smidak R."/>
            <person name="Sarate P."/>
            <person name="Gangsoo J."/>
            <person name="Sialana F."/>
            <person name="Bilban M."/>
            <person name="Lubec G."/>
        </authorList>
    </citation>
    <scope>NUCLEOTIDE SEQUENCE</scope>
    <source>
        <tissue evidence="3">Skin</tissue>
    </source>
</reference>
<dbReference type="GO" id="GO:0006487">
    <property type="term" value="P:protein N-linked glycosylation"/>
    <property type="evidence" value="ECO:0007669"/>
    <property type="project" value="TreeGrafter"/>
</dbReference>
<protein>
    <recommendedName>
        <fullName evidence="2">MGAT4 conserved region domain-containing protein</fullName>
    </recommendedName>
</protein>
<evidence type="ECO:0000256" key="1">
    <source>
        <dbReference type="SAM" id="Coils"/>
    </source>
</evidence>
<dbReference type="GO" id="GO:0005783">
    <property type="term" value="C:endoplasmic reticulum"/>
    <property type="evidence" value="ECO:0007669"/>
    <property type="project" value="TreeGrafter"/>
</dbReference>
<dbReference type="GO" id="GO:0005793">
    <property type="term" value="C:endoplasmic reticulum-Golgi intermediate compartment"/>
    <property type="evidence" value="ECO:0007669"/>
    <property type="project" value="TreeGrafter"/>
</dbReference>
<dbReference type="PANTHER" id="PTHR12062:SF9">
    <property type="entry name" value="ALPHA-1,3-MANNOSYL-GLYCOPROTEIN 4-BETA-N-ACETYLGLUCOSAMINYLTRANSFERASE A, ISOFORM A"/>
    <property type="match status" value="1"/>
</dbReference>
<dbReference type="Pfam" id="PF04666">
    <property type="entry name" value="MGAT4_cons"/>
    <property type="match status" value="1"/>
</dbReference>
<accession>A0A0B6ZA79</accession>
<dbReference type="GO" id="GO:0005795">
    <property type="term" value="C:Golgi stack"/>
    <property type="evidence" value="ECO:0007669"/>
    <property type="project" value="TreeGrafter"/>
</dbReference>
<organism evidence="3">
    <name type="scientific">Arion vulgaris</name>
    <dbReference type="NCBI Taxonomy" id="1028688"/>
    <lineage>
        <taxon>Eukaryota</taxon>
        <taxon>Metazoa</taxon>
        <taxon>Spiralia</taxon>
        <taxon>Lophotrochozoa</taxon>
        <taxon>Mollusca</taxon>
        <taxon>Gastropoda</taxon>
        <taxon>Heterobranchia</taxon>
        <taxon>Euthyneura</taxon>
        <taxon>Panpulmonata</taxon>
        <taxon>Eupulmonata</taxon>
        <taxon>Stylommatophora</taxon>
        <taxon>Helicina</taxon>
        <taxon>Arionoidea</taxon>
        <taxon>Arionidae</taxon>
        <taxon>Arion</taxon>
    </lineage>
</organism>
<sequence length="187" mass="21040">MRVRRKVVAGGAFLVLLAVFVFVLSTTNHNANISYDDPQLEKKVVELQEKLHKAENLNRQREDEMYALLSRYGNDSISAGSNMSILHEVIDSLQVPGIYSYLPHLTGHPDYLRPAIKFSQGRQGVSIVIGVPTIKRAKESYLIKTLSSLITGLNKIDSDDCLIVVFIAEPWDKDFYEQVIASIKESF</sequence>
<dbReference type="AlphaFoldDB" id="A0A0B6ZA79"/>
<dbReference type="InterPro" id="IPR057279">
    <property type="entry name" value="MGAT4"/>
</dbReference>
<dbReference type="EMBL" id="HACG01017986">
    <property type="protein sequence ID" value="CEK64851.1"/>
    <property type="molecule type" value="Transcribed_RNA"/>
</dbReference>
<dbReference type="GO" id="GO:0008375">
    <property type="term" value="F:acetylglucosaminyltransferase activity"/>
    <property type="evidence" value="ECO:0007669"/>
    <property type="project" value="TreeGrafter"/>
</dbReference>
<proteinExistence type="predicted"/>